<protein>
    <submittedName>
        <fullName evidence="8">Bicyclomycin resistance protein, putative</fullName>
    </submittedName>
</protein>
<comment type="similarity">
    <text evidence="2">Belongs to the major facilitator superfamily.</text>
</comment>
<dbReference type="eggNOG" id="KOG0255">
    <property type="taxonomic scope" value="Eukaryota"/>
</dbReference>
<dbReference type="Gene3D" id="1.20.1250.20">
    <property type="entry name" value="MFS general substrate transporter like domains"/>
    <property type="match status" value="1"/>
</dbReference>
<dbReference type="FunFam" id="1.20.1250.20:FF:000082">
    <property type="entry name" value="MFS multidrug transporter, putative"/>
    <property type="match status" value="1"/>
</dbReference>
<dbReference type="OrthoDB" id="3936150at2759"/>
<feature type="transmembrane region" description="Helical" evidence="6">
    <location>
        <begin position="327"/>
        <end position="347"/>
    </location>
</feature>
<keyword evidence="4 6" id="KW-1133">Transmembrane helix</keyword>
<gene>
    <name evidence="8" type="ORF">TSTA_071830</name>
</gene>
<dbReference type="CDD" id="cd17323">
    <property type="entry name" value="MFS_Tpo1_MDR_like"/>
    <property type="match status" value="1"/>
</dbReference>
<dbReference type="Pfam" id="PF07690">
    <property type="entry name" value="MFS_1"/>
    <property type="match status" value="1"/>
</dbReference>
<feature type="transmembrane region" description="Helical" evidence="6">
    <location>
        <begin position="131"/>
        <end position="151"/>
    </location>
</feature>
<dbReference type="InParanoid" id="B8LTV7"/>
<dbReference type="InterPro" id="IPR036259">
    <property type="entry name" value="MFS_trans_sf"/>
</dbReference>
<evidence type="ECO:0000256" key="5">
    <source>
        <dbReference type="ARBA" id="ARBA00023136"/>
    </source>
</evidence>
<evidence type="ECO:0000313" key="8">
    <source>
        <dbReference type="EMBL" id="EED23787.1"/>
    </source>
</evidence>
<accession>B8LTV7</accession>
<dbReference type="RefSeq" id="XP_002341174.1">
    <property type="nucleotide sequence ID" value="XM_002341133.1"/>
</dbReference>
<dbReference type="AlphaFoldDB" id="B8LTV7"/>
<dbReference type="FunCoup" id="B8LTV7">
    <property type="interactions" value="50"/>
</dbReference>
<dbReference type="GeneID" id="8107642"/>
<dbReference type="InterPro" id="IPR005829">
    <property type="entry name" value="Sugar_transporter_CS"/>
</dbReference>
<evidence type="ECO:0000256" key="2">
    <source>
        <dbReference type="ARBA" id="ARBA00008335"/>
    </source>
</evidence>
<dbReference type="GO" id="GO:0000297">
    <property type="term" value="F:spermine transmembrane transporter activity"/>
    <property type="evidence" value="ECO:0007669"/>
    <property type="project" value="TreeGrafter"/>
</dbReference>
<feature type="transmembrane region" description="Helical" evidence="6">
    <location>
        <begin position="64"/>
        <end position="88"/>
    </location>
</feature>
<dbReference type="VEuPathDB" id="FungiDB:TSTA_071830"/>
<feature type="transmembrane region" description="Helical" evidence="6">
    <location>
        <begin position="100"/>
        <end position="119"/>
    </location>
</feature>
<evidence type="ECO:0000256" key="4">
    <source>
        <dbReference type="ARBA" id="ARBA00022989"/>
    </source>
</evidence>
<evidence type="ECO:0000259" key="7">
    <source>
        <dbReference type="PROSITE" id="PS50850"/>
    </source>
</evidence>
<feature type="domain" description="Major facilitator superfamily (MFS) profile" evidence="7">
    <location>
        <begin position="66"/>
        <end position="498"/>
    </location>
</feature>
<dbReference type="InterPro" id="IPR011701">
    <property type="entry name" value="MFS"/>
</dbReference>
<dbReference type="PANTHER" id="PTHR23502">
    <property type="entry name" value="MAJOR FACILITATOR SUPERFAMILY"/>
    <property type="match status" value="1"/>
</dbReference>
<organism evidence="8 9">
    <name type="scientific">Talaromyces stipitatus (strain ATCC 10500 / CBS 375.48 / QM 6759 / NRRL 1006)</name>
    <name type="common">Penicillium stipitatum</name>
    <dbReference type="NCBI Taxonomy" id="441959"/>
    <lineage>
        <taxon>Eukaryota</taxon>
        <taxon>Fungi</taxon>
        <taxon>Dikarya</taxon>
        <taxon>Ascomycota</taxon>
        <taxon>Pezizomycotina</taxon>
        <taxon>Eurotiomycetes</taxon>
        <taxon>Eurotiomycetidae</taxon>
        <taxon>Eurotiales</taxon>
        <taxon>Trichocomaceae</taxon>
        <taxon>Talaromyces</taxon>
        <taxon>Talaromyces sect. Talaromyces</taxon>
    </lineage>
</organism>
<evidence type="ECO:0000256" key="6">
    <source>
        <dbReference type="SAM" id="Phobius"/>
    </source>
</evidence>
<feature type="transmembrane region" description="Helical" evidence="6">
    <location>
        <begin position="293"/>
        <end position="315"/>
    </location>
</feature>
<feature type="transmembrane region" description="Helical" evidence="6">
    <location>
        <begin position="157"/>
        <end position="179"/>
    </location>
</feature>
<feature type="transmembrane region" description="Helical" evidence="6">
    <location>
        <begin position="191"/>
        <end position="214"/>
    </location>
</feature>
<dbReference type="InterPro" id="IPR020846">
    <property type="entry name" value="MFS_dom"/>
</dbReference>
<dbReference type="SUPFAM" id="SSF103473">
    <property type="entry name" value="MFS general substrate transporter"/>
    <property type="match status" value="1"/>
</dbReference>
<comment type="subcellular location">
    <subcellularLocation>
        <location evidence="1">Cell membrane</location>
        <topology evidence="1">Multi-pass membrane protein</topology>
    </subcellularLocation>
</comment>
<dbReference type="PANTHER" id="PTHR23502:SF182">
    <property type="entry name" value="POLYAMINE TRANSPORTER, PUTATIVE-RELATED"/>
    <property type="match status" value="1"/>
</dbReference>
<keyword evidence="9" id="KW-1185">Reference proteome</keyword>
<sequence length="506" mass="55446">MPAPEELGVELSIASTLGYDDTERALEENSPAKSNSLRTTVTAQDWIGPNDPENPQNWSTPKKIYHVLVPTIFAFVVSLGTSIISPAIDSMADALHASSEVALLSFSSYVLGLAFGPLLGSPMSEAFGRRAVYLLSIPISLLFTLGVGFAQNIETVIITRFFAGAFGGPVLAIGAGTNADLFIQEQRSTMTAVFSLAPFCATGIGPVIGAYVNAYKDWRWVEWTLIFFLVASYFFALFEEETYKKTILQRRAKKLNIAPPPTVSGIASLRHTVTVVLLKPIHMLFTEPIVTSFSVYISFNFSVLFSFLAAVPLVFRNVYGFTPEHQNLTFIGIFFGCVLALPTQLALDQGLYQKRQRKSFTEGSGAIAIAPEHRLYGAMLGSIGLPVGIFWFAWSSRSDIHWIVPIIALVPFAWGNLLVFISAVLYTVDVYQAVNGASAVAANGLLRYIMAAAFPLFTIQMYEGLGHEWASSLLGFATLALLPVPWALYRWGPMIRRRSSYDTIKA</sequence>
<feature type="transmembrane region" description="Helical" evidence="6">
    <location>
        <begin position="400"/>
        <end position="428"/>
    </location>
</feature>
<reference evidence="9" key="1">
    <citation type="journal article" date="2015" name="Genome Announc.">
        <title>Genome sequence of the AIDS-associated pathogen Penicillium marneffei (ATCC18224) and its near taxonomic relative Talaromyces stipitatus (ATCC10500).</title>
        <authorList>
            <person name="Nierman W.C."/>
            <person name="Fedorova-Abrams N.D."/>
            <person name="Andrianopoulos A."/>
        </authorList>
    </citation>
    <scope>NUCLEOTIDE SEQUENCE [LARGE SCALE GENOMIC DNA]</scope>
    <source>
        <strain evidence="9">ATCC 10500 / CBS 375.48 / QM 6759 / NRRL 1006</strain>
    </source>
</reference>
<feature type="transmembrane region" description="Helical" evidence="6">
    <location>
        <begin position="220"/>
        <end position="238"/>
    </location>
</feature>
<evidence type="ECO:0000313" key="9">
    <source>
        <dbReference type="Proteomes" id="UP000001745"/>
    </source>
</evidence>
<name>B8LTV7_TALSN</name>
<dbReference type="PROSITE" id="PS50850">
    <property type="entry name" value="MFS"/>
    <property type="match status" value="1"/>
</dbReference>
<feature type="transmembrane region" description="Helical" evidence="6">
    <location>
        <begin position="375"/>
        <end position="394"/>
    </location>
</feature>
<proteinExistence type="inferred from homology"/>
<keyword evidence="3 6" id="KW-0812">Transmembrane</keyword>
<feature type="transmembrane region" description="Helical" evidence="6">
    <location>
        <begin position="469"/>
        <end position="489"/>
    </location>
</feature>
<dbReference type="GO" id="GO:0005886">
    <property type="term" value="C:plasma membrane"/>
    <property type="evidence" value="ECO:0007669"/>
    <property type="project" value="UniProtKB-SubCell"/>
</dbReference>
<dbReference type="GO" id="GO:0042908">
    <property type="term" value="P:xenobiotic transport"/>
    <property type="evidence" value="ECO:0007669"/>
    <property type="project" value="UniProtKB-ARBA"/>
</dbReference>
<dbReference type="PhylomeDB" id="B8LTV7"/>
<dbReference type="PROSITE" id="PS00216">
    <property type="entry name" value="SUGAR_TRANSPORT_1"/>
    <property type="match status" value="1"/>
</dbReference>
<keyword evidence="5 6" id="KW-0472">Membrane</keyword>
<feature type="transmembrane region" description="Helical" evidence="6">
    <location>
        <begin position="440"/>
        <end position="457"/>
    </location>
</feature>
<evidence type="ECO:0000256" key="1">
    <source>
        <dbReference type="ARBA" id="ARBA00004651"/>
    </source>
</evidence>
<evidence type="ECO:0000256" key="3">
    <source>
        <dbReference type="ARBA" id="ARBA00022692"/>
    </source>
</evidence>
<dbReference type="Proteomes" id="UP000001745">
    <property type="component" value="Unassembled WGS sequence"/>
</dbReference>
<dbReference type="STRING" id="441959.B8LTV7"/>
<dbReference type="EMBL" id="EQ962652">
    <property type="protein sequence ID" value="EED23787.1"/>
    <property type="molecule type" value="Genomic_DNA"/>
</dbReference>
<dbReference type="GO" id="GO:0140115">
    <property type="term" value="P:export across plasma membrane"/>
    <property type="evidence" value="ECO:0007669"/>
    <property type="project" value="UniProtKB-ARBA"/>
</dbReference>
<dbReference type="OMA" id="FAVGNIM"/>
<dbReference type="HOGENOM" id="CLU_008455_11_3_1"/>
<dbReference type="GO" id="GO:0015606">
    <property type="term" value="F:spermidine transmembrane transporter activity"/>
    <property type="evidence" value="ECO:0007669"/>
    <property type="project" value="TreeGrafter"/>
</dbReference>